<reference evidence="9" key="1">
    <citation type="submission" date="2023-03" db="EMBL/GenBank/DDBJ databases">
        <title>Andean soil-derived lignocellulolytic bacterial consortium as a source of novel taxa and putative plastic-active enzymes.</title>
        <authorList>
            <person name="Diaz-Garcia L."/>
            <person name="Chuvochina M."/>
            <person name="Feuerriegel G."/>
            <person name="Bunk B."/>
            <person name="Sproer C."/>
            <person name="Streit W.R."/>
            <person name="Rodriguez L.M."/>
            <person name="Overmann J."/>
            <person name="Jimenez D.J."/>
        </authorList>
    </citation>
    <scope>NUCLEOTIDE SEQUENCE</scope>
    <source>
        <strain evidence="9">MAG 4610</strain>
    </source>
</reference>
<comment type="subcellular location">
    <subcellularLocation>
        <location evidence="1">Cell membrane</location>
        <topology evidence="1">Multi-pass membrane protein</topology>
    </subcellularLocation>
</comment>
<evidence type="ECO:0000256" key="3">
    <source>
        <dbReference type="ARBA" id="ARBA00022475"/>
    </source>
</evidence>
<dbReference type="Proteomes" id="UP001213972">
    <property type="component" value="Chromosome"/>
</dbReference>
<dbReference type="AlphaFoldDB" id="A0AAJ5W2P4"/>
<feature type="transmembrane region" description="Helical" evidence="7">
    <location>
        <begin position="221"/>
        <end position="244"/>
    </location>
</feature>
<evidence type="ECO:0000259" key="8">
    <source>
        <dbReference type="PROSITE" id="PS50850"/>
    </source>
</evidence>
<evidence type="ECO:0000313" key="10">
    <source>
        <dbReference type="Proteomes" id="UP001213972"/>
    </source>
</evidence>
<organism evidence="9 10">
    <name type="scientific">Candidatus Microbacterium phytovorans</name>
    <dbReference type="NCBI Taxonomy" id="3121374"/>
    <lineage>
        <taxon>Bacteria</taxon>
        <taxon>Bacillati</taxon>
        <taxon>Actinomycetota</taxon>
        <taxon>Actinomycetes</taxon>
        <taxon>Micrococcales</taxon>
        <taxon>Microbacteriaceae</taxon>
        <taxon>Microbacterium</taxon>
    </lineage>
</organism>
<keyword evidence="5 7" id="KW-1133">Transmembrane helix</keyword>
<dbReference type="PROSITE" id="PS50850">
    <property type="entry name" value="MFS"/>
    <property type="match status" value="1"/>
</dbReference>
<feature type="transmembrane region" description="Helical" evidence="7">
    <location>
        <begin position="12"/>
        <end position="36"/>
    </location>
</feature>
<feature type="transmembrane region" description="Helical" evidence="7">
    <location>
        <begin position="78"/>
        <end position="97"/>
    </location>
</feature>
<feature type="transmembrane region" description="Helical" evidence="7">
    <location>
        <begin position="305"/>
        <end position="323"/>
    </location>
</feature>
<evidence type="ECO:0000256" key="4">
    <source>
        <dbReference type="ARBA" id="ARBA00022692"/>
    </source>
</evidence>
<feature type="transmembrane region" description="Helical" evidence="7">
    <location>
        <begin position="404"/>
        <end position="423"/>
    </location>
</feature>
<feature type="transmembrane region" description="Helical" evidence="7">
    <location>
        <begin position="103"/>
        <end position="123"/>
    </location>
</feature>
<evidence type="ECO:0000256" key="5">
    <source>
        <dbReference type="ARBA" id="ARBA00022989"/>
    </source>
</evidence>
<dbReference type="Pfam" id="PF07690">
    <property type="entry name" value="MFS_1"/>
    <property type="match status" value="1"/>
</dbReference>
<keyword evidence="3" id="KW-1003">Cell membrane</keyword>
<name>A0AAJ5W2P4_9MICO</name>
<evidence type="ECO:0000256" key="2">
    <source>
        <dbReference type="ARBA" id="ARBA00022448"/>
    </source>
</evidence>
<keyword evidence="4 7" id="KW-0812">Transmembrane</keyword>
<dbReference type="InterPro" id="IPR036259">
    <property type="entry name" value="MFS_trans_sf"/>
</dbReference>
<gene>
    <name evidence="9" type="ORF">P0Y48_13505</name>
</gene>
<feature type="transmembrane region" description="Helical" evidence="7">
    <location>
        <begin position="194"/>
        <end position="215"/>
    </location>
</feature>
<proteinExistence type="predicted"/>
<dbReference type="InterPro" id="IPR011701">
    <property type="entry name" value="MFS"/>
</dbReference>
<feature type="transmembrane region" description="Helical" evidence="7">
    <location>
        <begin position="361"/>
        <end position="383"/>
    </location>
</feature>
<evidence type="ECO:0000256" key="1">
    <source>
        <dbReference type="ARBA" id="ARBA00004651"/>
    </source>
</evidence>
<dbReference type="InterPro" id="IPR020846">
    <property type="entry name" value="MFS_dom"/>
</dbReference>
<dbReference type="Gene3D" id="1.20.1250.20">
    <property type="entry name" value="MFS general substrate transporter like domains"/>
    <property type="match status" value="1"/>
</dbReference>
<dbReference type="PANTHER" id="PTHR42718:SF46">
    <property type="entry name" value="BLR6921 PROTEIN"/>
    <property type="match status" value="1"/>
</dbReference>
<feature type="transmembrane region" description="Helical" evidence="7">
    <location>
        <begin position="429"/>
        <end position="448"/>
    </location>
</feature>
<keyword evidence="6 7" id="KW-0472">Membrane</keyword>
<feature type="transmembrane region" description="Helical" evidence="7">
    <location>
        <begin position="135"/>
        <end position="154"/>
    </location>
</feature>
<dbReference type="PANTHER" id="PTHR42718">
    <property type="entry name" value="MAJOR FACILITATOR SUPERFAMILY MULTIDRUG TRANSPORTER MFSC"/>
    <property type="match status" value="1"/>
</dbReference>
<evidence type="ECO:0000256" key="6">
    <source>
        <dbReference type="ARBA" id="ARBA00023136"/>
    </source>
</evidence>
<feature type="domain" description="Major facilitator superfamily (MFS) profile" evidence="8">
    <location>
        <begin position="12"/>
        <end position="452"/>
    </location>
</feature>
<dbReference type="EMBL" id="CP119321">
    <property type="protein sequence ID" value="WEK13457.1"/>
    <property type="molecule type" value="Genomic_DNA"/>
</dbReference>
<keyword evidence="2" id="KW-0813">Transport</keyword>
<feature type="transmembrane region" description="Helical" evidence="7">
    <location>
        <begin position="335"/>
        <end position="355"/>
    </location>
</feature>
<feature type="transmembrane region" description="Helical" evidence="7">
    <location>
        <begin position="48"/>
        <end position="66"/>
    </location>
</feature>
<sequence>MPDAAARPPRGLVAVLAVAAFGYGLMQSLVTPLLPVLREEWDIDASQAAWLVSGFLVAACVATPIAGRLGDMFGRARVLRIVLLCFSVASIGAAFAPAYPHLLAARVVQGIGGAVFPLAFGLARQRLSTARLSGAIGIISSMIAVGSGVGQVAVGPIHDVVGTQGVFAVGAVVVGAATVAVWAVVPGDAAARRLPIDVGGAVLLALWTTLVLVVISEVPRAGWGVGEIAAALVAATAFAVWVAVERRAVVPIVNLQLMTTRPVMYANLLALLFGFILFGGMITLPTFVQAPAEGGYGFSATIQESGLYLLPQTAMFLVISLLASRMHQWPGERVCLVAGAVLGTIGQSLLLLLHAEPWQVIVGSMVSGAGVGLVYTHLAVLVVRIVPENESGSASGTNTNIRNIGGSIGAQVTAGVALVVTGAAGYTAVFGILALVGLAAVPVALLLARAVRP</sequence>
<accession>A0AAJ5W2P4</accession>
<dbReference type="GO" id="GO:0022857">
    <property type="term" value="F:transmembrane transporter activity"/>
    <property type="evidence" value="ECO:0007669"/>
    <property type="project" value="InterPro"/>
</dbReference>
<feature type="transmembrane region" description="Helical" evidence="7">
    <location>
        <begin position="166"/>
        <end position="185"/>
    </location>
</feature>
<dbReference type="GO" id="GO:0005886">
    <property type="term" value="C:plasma membrane"/>
    <property type="evidence" value="ECO:0007669"/>
    <property type="project" value="UniProtKB-SubCell"/>
</dbReference>
<dbReference type="SUPFAM" id="SSF103473">
    <property type="entry name" value="MFS general substrate transporter"/>
    <property type="match status" value="1"/>
</dbReference>
<protein>
    <submittedName>
        <fullName evidence="9">MFS transporter</fullName>
    </submittedName>
</protein>
<feature type="transmembrane region" description="Helical" evidence="7">
    <location>
        <begin position="265"/>
        <end position="285"/>
    </location>
</feature>
<evidence type="ECO:0000256" key="7">
    <source>
        <dbReference type="SAM" id="Phobius"/>
    </source>
</evidence>
<evidence type="ECO:0000313" key="9">
    <source>
        <dbReference type="EMBL" id="WEK13457.1"/>
    </source>
</evidence>